<proteinExistence type="inferred from homology"/>
<dbReference type="InterPro" id="IPR050277">
    <property type="entry name" value="Sodium:Solute_Symporter"/>
</dbReference>
<feature type="transmembrane region" description="Helical" evidence="8">
    <location>
        <begin position="442"/>
        <end position="461"/>
    </location>
</feature>
<dbReference type="Gene3D" id="1.20.1730.10">
    <property type="entry name" value="Sodium/glucose cotransporter"/>
    <property type="match status" value="1"/>
</dbReference>
<feature type="transmembrane region" description="Helical" evidence="8">
    <location>
        <begin position="328"/>
        <end position="360"/>
    </location>
</feature>
<dbReference type="InterPro" id="IPR011849">
    <property type="entry name" value="Na/pantothenate_symporter"/>
</dbReference>
<evidence type="ECO:0000256" key="7">
    <source>
        <dbReference type="RuleBase" id="RU362091"/>
    </source>
</evidence>
<organism evidence="9 10">
    <name type="scientific">Pusillibacter faecalis</name>
    <dbReference type="NCBI Taxonomy" id="2714358"/>
    <lineage>
        <taxon>Bacteria</taxon>
        <taxon>Bacillati</taxon>
        <taxon>Bacillota</taxon>
        <taxon>Clostridia</taxon>
        <taxon>Eubacteriales</taxon>
        <taxon>Oscillospiraceae</taxon>
        <taxon>Pusillibacter</taxon>
    </lineage>
</organism>
<feature type="transmembrane region" description="Helical" evidence="8">
    <location>
        <begin position="165"/>
        <end position="184"/>
    </location>
</feature>
<keyword evidence="3" id="KW-0813">Transport</keyword>
<evidence type="ECO:0000313" key="10">
    <source>
        <dbReference type="Proteomes" id="UP000679848"/>
    </source>
</evidence>
<feature type="transmembrane region" description="Helical" evidence="8">
    <location>
        <begin position="387"/>
        <end position="404"/>
    </location>
</feature>
<feature type="transmembrane region" description="Helical" evidence="8">
    <location>
        <begin position="410"/>
        <end position="435"/>
    </location>
</feature>
<dbReference type="PANTHER" id="PTHR48086">
    <property type="entry name" value="SODIUM/PROLINE SYMPORTER-RELATED"/>
    <property type="match status" value="1"/>
</dbReference>
<feature type="transmembrane region" description="Helical" evidence="8">
    <location>
        <begin position="82"/>
        <end position="103"/>
    </location>
</feature>
<feature type="transmembrane region" description="Helical" evidence="8">
    <location>
        <begin position="243"/>
        <end position="263"/>
    </location>
</feature>
<evidence type="ECO:0000313" key="9">
    <source>
        <dbReference type="EMBL" id="BCK84039.1"/>
    </source>
</evidence>
<protein>
    <submittedName>
        <fullName evidence="9">Sodium/panthothenate symporter</fullName>
    </submittedName>
</protein>
<dbReference type="KEGG" id="pfaa:MM59RIKEN_13580"/>
<feature type="transmembrane region" description="Helical" evidence="8">
    <location>
        <begin position="473"/>
        <end position="492"/>
    </location>
</feature>
<feature type="transmembrane region" description="Helical" evidence="8">
    <location>
        <begin position="132"/>
        <end position="159"/>
    </location>
</feature>
<evidence type="ECO:0000256" key="5">
    <source>
        <dbReference type="ARBA" id="ARBA00022989"/>
    </source>
</evidence>
<dbReference type="NCBIfam" id="TIGR00813">
    <property type="entry name" value="sss"/>
    <property type="match status" value="1"/>
</dbReference>
<dbReference type="RefSeq" id="WP_213542973.1">
    <property type="nucleotide sequence ID" value="NZ_AP023420.1"/>
</dbReference>
<dbReference type="Proteomes" id="UP000679848">
    <property type="component" value="Chromosome"/>
</dbReference>
<feature type="transmembrane region" description="Helical" evidence="8">
    <location>
        <begin position="196"/>
        <end position="213"/>
    </location>
</feature>
<dbReference type="PANTHER" id="PTHR48086:SF4">
    <property type="entry name" value="SODIUM_PANTOTHENATE SYMPORTER"/>
    <property type="match status" value="1"/>
</dbReference>
<sequence>MTMPSGYRFVLVGVILAYLAVNLIVGLWAGKMEKKQTTGGFLRNYFIGGRSMGGIVLAMTLIATYTSASSFLSGPGLGSTRGLTQCLVAIIQVGTAFLTLGIIGKKFALISRKINAVSVSDFLRARYKSNTLVIITSLLMVVFFITNMVGQFVGGAVLFETLSGLPYMGGLLIFGVVVIVYCTFGGFKGVVTTDTIQGFVMTIGTVLIIVYAIKAGGGMESLSSWLDTNRPGWDVAGFNHTGINATGFITSYWVLVGIGTLGLPQNAVRGMGFKSTQAMHRAMIFGTFVVGFLMIGMHFGGALIGPTLEGAELASTDYYVPYFAINEMPAGLAGLLLAAPLAAVMSTVSSLLILASASIIKDLYLHYMVKPEVDKESESFRKKLSRFSFFATFIIGVICLAFAIKPPSIITWINLYALGGLMCTFFWPIIGGLYYKKSNAKASLASAIFGVAAFAIGNQLRAAGLMPFEMHESVPGIVIGGIAFFIVAKLTYKPTDLTPEESFVFYGE</sequence>
<dbReference type="NCBIfam" id="TIGR02119">
    <property type="entry name" value="panF"/>
    <property type="match status" value="1"/>
</dbReference>
<gene>
    <name evidence="9" type="primary">panF_2</name>
    <name evidence="9" type="ORF">MM59RIKEN_13580</name>
</gene>
<keyword evidence="10" id="KW-1185">Reference proteome</keyword>
<feature type="transmembrane region" description="Helical" evidence="8">
    <location>
        <begin position="284"/>
        <end position="308"/>
    </location>
</feature>
<evidence type="ECO:0000256" key="8">
    <source>
        <dbReference type="SAM" id="Phobius"/>
    </source>
</evidence>
<evidence type="ECO:0000256" key="3">
    <source>
        <dbReference type="ARBA" id="ARBA00022448"/>
    </source>
</evidence>
<dbReference type="Pfam" id="PF00474">
    <property type="entry name" value="SSF"/>
    <property type="match status" value="1"/>
</dbReference>
<dbReference type="InterPro" id="IPR038377">
    <property type="entry name" value="Na/Glc_symporter_sf"/>
</dbReference>
<dbReference type="GO" id="GO:0005886">
    <property type="term" value="C:plasma membrane"/>
    <property type="evidence" value="ECO:0007669"/>
    <property type="project" value="TreeGrafter"/>
</dbReference>
<dbReference type="InterPro" id="IPR001734">
    <property type="entry name" value="Na/solute_symporter"/>
</dbReference>
<feature type="transmembrane region" description="Helical" evidence="8">
    <location>
        <begin position="41"/>
        <end position="62"/>
    </location>
</feature>
<dbReference type="GO" id="GO:0015233">
    <property type="term" value="F:pantothenate transmembrane transporter activity"/>
    <property type="evidence" value="ECO:0007669"/>
    <property type="project" value="InterPro"/>
</dbReference>
<dbReference type="GO" id="GO:0036376">
    <property type="term" value="P:sodium ion export across plasma membrane"/>
    <property type="evidence" value="ECO:0007669"/>
    <property type="project" value="InterPro"/>
</dbReference>
<evidence type="ECO:0000256" key="4">
    <source>
        <dbReference type="ARBA" id="ARBA00022692"/>
    </source>
</evidence>
<keyword evidence="4 8" id="KW-0812">Transmembrane</keyword>
<name>A0A810Q6X2_9FIRM</name>
<evidence type="ECO:0000256" key="6">
    <source>
        <dbReference type="ARBA" id="ARBA00023136"/>
    </source>
</evidence>
<keyword evidence="6 8" id="KW-0472">Membrane</keyword>
<accession>A0A810Q6X2</accession>
<evidence type="ECO:0000256" key="2">
    <source>
        <dbReference type="ARBA" id="ARBA00006434"/>
    </source>
</evidence>
<comment type="similarity">
    <text evidence="2 7">Belongs to the sodium:solute symporter (SSF) (TC 2.A.21) family.</text>
</comment>
<feature type="transmembrane region" description="Helical" evidence="8">
    <location>
        <begin position="6"/>
        <end position="29"/>
    </location>
</feature>
<dbReference type="AlphaFoldDB" id="A0A810Q6X2"/>
<keyword evidence="5 8" id="KW-1133">Transmembrane helix</keyword>
<evidence type="ECO:0000256" key="1">
    <source>
        <dbReference type="ARBA" id="ARBA00004141"/>
    </source>
</evidence>
<dbReference type="PROSITE" id="PS50283">
    <property type="entry name" value="NA_SOLUT_SYMP_3"/>
    <property type="match status" value="1"/>
</dbReference>
<dbReference type="EMBL" id="AP023420">
    <property type="protein sequence ID" value="BCK84039.1"/>
    <property type="molecule type" value="Genomic_DNA"/>
</dbReference>
<comment type="subcellular location">
    <subcellularLocation>
        <location evidence="1">Membrane</location>
        <topology evidence="1">Multi-pass membrane protein</topology>
    </subcellularLocation>
</comment>
<reference evidence="9" key="1">
    <citation type="submission" date="2020-09" db="EMBL/GenBank/DDBJ databases">
        <title>New species isolated from human feces.</title>
        <authorList>
            <person name="Kitahara M."/>
            <person name="Shigeno Y."/>
            <person name="Shime M."/>
            <person name="Matsumoto Y."/>
            <person name="Nakamura S."/>
            <person name="Motooka D."/>
            <person name="Fukuoka S."/>
            <person name="Nishikawa H."/>
            <person name="Benno Y."/>
        </authorList>
    </citation>
    <scope>NUCLEOTIDE SEQUENCE</scope>
    <source>
        <strain evidence="9">MM59</strain>
    </source>
</reference>
<dbReference type="GO" id="GO:0015081">
    <property type="term" value="F:sodium ion transmembrane transporter activity"/>
    <property type="evidence" value="ECO:0007669"/>
    <property type="project" value="InterPro"/>
</dbReference>